<dbReference type="SMART" id="SM00241">
    <property type="entry name" value="ZP"/>
    <property type="match status" value="1"/>
</dbReference>
<comment type="caution">
    <text evidence="3">The sequence shown here is derived from an EMBL/GenBank/DDBJ whole genome shotgun (WGS) entry which is preliminary data.</text>
</comment>
<feature type="domain" description="ZP" evidence="2">
    <location>
        <begin position="68"/>
        <end position="326"/>
    </location>
</feature>
<dbReference type="PANTHER" id="PTHR46560:SF5">
    <property type="entry name" value="CYPHER, ISOFORM B"/>
    <property type="match status" value="1"/>
</dbReference>
<dbReference type="FunCoup" id="A0A482WVV9">
    <property type="interactions" value="19"/>
</dbReference>
<gene>
    <name evidence="3" type="ORF">LSTR_LSTR005613</name>
</gene>
<organism evidence="3 4">
    <name type="scientific">Laodelphax striatellus</name>
    <name type="common">Small brown planthopper</name>
    <name type="synonym">Delphax striatella</name>
    <dbReference type="NCBI Taxonomy" id="195883"/>
    <lineage>
        <taxon>Eukaryota</taxon>
        <taxon>Metazoa</taxon>
        <taxon>Ecdysozoa</taxon>
        <taxon>Arthropoda</taxon>
        <taxon>Hexapoda</taxon>
        <taxon>Insecta</taxon>
        <taxon>Pterygota</taxon>
        <taxon>Neoptera</taxon>
        <taxon>Paraneoptera</taxon>
        <taxon>Hemiptera</taxon>
        <taxon>Auchenorrhyncha</taxon>
        <taxon>Fulgoroidea</taxon>
        <taxon>Delphacidae</taxon>
        <taxon>Criomorphinae</taxon>
        <taxon>Laodelphax</taxon>
    </lineage>
</organism>
<dbReference type="OrthoDB" id="6351704at2759"/>
<keyword evidence="1" id="KW-1133">Transmembrane helix</keyword>
<dbReference type="Proteomes" id="UP000291343">
    <property type="component" value="Unassembled WGS sequence"/>
</dbReference>
<dbReference type="PROSITE" id="PS51034">
    <property type="entry name" value="ZP_2"/>
    <property type="match status" value="1"/>
</dbReference>
<dbReference type="InterPro" id="IPR001507">
    <property type="entry name" value="ZP_dom"/>
</dbReference>
<dbReference type="EMBL" id="QKKF02024710">
    <property type="protein sequence ID" value="RZF37281.1"/>
    <property type="molecule type" value="Genomic_DNA"/>
</dbReference>
<dbReference type="PANTHER" id="PTHR46560">
    <property type="entry name" value="CYPHER, ISOFORM B"/>
    <property type="match status" value="1"/>
</dbReference>
<evidence type="ECO:0000259" key="2">
    <source>
        <dbReference type="PROSITE" id="PS51034"/>
    </source>
</evidence>
<accession>A0A482WVV9</accession>
<keyword evidence="4" id="KW-1185">Reference proteome</keyword>
<dbReference type="InParanoid" id="A0A482WVV9"/>
<proteinExistence type="predicted"/>
<feature type="transmembrane region" description="Helical" evidence="1">
    <location>
        <begin position="391"/>
        <end position="414"/>
    </location>
</feature>
<evidence type="ECO:0000313" key="3">
    <source>
        <dbReference type="EMBL" id="RZF37281.1"/>
    </source>
</evidence>
<sequence length="438" mass="47771">MGRGTSLTVRNLTASTTACFAAHSVLSPLTVNCTYYHHAMLCQGENLALMSVKTNKKAPNGVLGIETSCTGENLTVTVDMERKFHGAIHAKGFPIECRAVGQGDKFVQLTVAASSCGLRITPHKDGGLMYHLVVEAQTTRHLQQATDMSLAVSCHLPRDQIVLHSPAINSLEHKRSGRNMHEDNESVTNTDDHDGTAKAWLEIQGSGDSEVKSVIVGERTTLRLKAWLPDGVDSRVVDCMAHDGAGESSQLLVDGEGCPVDRLLVPAFEQTVTQATDKSGLILHQHSTSFPAFKFPDRSALHIRCGLMVCSQACSLLECSGSKEEDSSRSDRKLKEVLDRVQLFNSIEVVAPGIETDALTRINHLRRQSGEKGWELGEGEQPLCIAATKTAAVWLACAGVMFMMALLASLCVLIRGRMRRTQLTDERNKLLFVPPFVW</sequence>
<reference evidence="3 4" key="1">
    <citation type="journal article" date="2017" name="Gigascience">
        <title>Genome sequence of the small brown planthopper, Laodelphax striatellus.</title>
        <authorList>
            <person name="Zhu J."/>
            <person name="Jiang F."/>
            <person name="Wang X."/>
            <person name="Yang P."/>
            <person name="Bao Y."/>
            <person name="Zhao W."/>
            <person name="Wang W."/>
            <person name="Lu H."/>
            <person name="Wang Q."/>
            <person name="Cui N."/>
            <person name="Li J."/>
            <person name="Chen X."/>
            <person name="Luo L."/>
            <person name="Yu J."/>
            <person name="Kang L."/>
            <person name="Cui F."/>
        </authorList>
    </citation>
    <scope>NUCLEOTIDE SEQUENCE [LARGE SCALE GENOMIC DNA]</scope>
    <source>
        <strain evidence="3">Lst14</strain>
    </source>
</reference>
<evidence type="ECO:0000313" key="4">
    <source>
        <dbReference type="Proteomes" id="UP000291343"/>
    </source>
</evidence>
<dbReference type="AlphaFoldDB" id="A0A482WVV9"/>
<evidence type="ECO:0000256" key="1">
    <source>
        <dbReference type="SAM" id="Phobius"/>
    </source>
</evidence>
<name>A0A482WVV9_LAOST</name>
<keyword evidence="1" id="KW-0472">Membrane</keyword>
<keyword evidence="1" id="KW-0812">Transmembrane</keyword>
<protein>
    <recommendedName>
        <fullName evidence="2">ZP domain-containing protein</fullName>
    </recommendedName>
</protein>